<sequence length="347" mass="35745">MVHSPRAQALWTAGLLIAAIAFLVVVGTQLSGGSQRILTGALIHLAVVAGTYIFVGNSGVLSFGHIGFLGIGAYTAAWLTIAPSMKASLMPGLPAAIIALELHPVAGILGGGAMAALLALVVGLPLTRLTGIAASIGTFAMLVILYAVFSNWTSVTGGQGSLYGLPIFTTLPIAAGLACITILGAALHQASASGFRLRGSREDPVAAAASGVDTRRERLIAFVFSAFFVGMAGALYAYFLQVVVASEFYLSLTFITVAMLVIGGMRSLTGAVVGTVFVSVLSEVLRQIEGGVALGPFVFDGLRGLQEMGLAAAMLLVLLFRPRGITGGREITLPQRQRDDTRVVTGA</sequence>
<feature type="transmembrane region" description="Helical" evidence="6">
    <location>
        <begin position="37"/>
        <end position="55"/>
    </location>
</feature>
<protein>
    <recommendedName>
        <fullName evidence="9">Branched-chain amino acid ABC transporter permease</fullName>
    </recommendedName>
</protein>
<dbReference type="CDD" id="cd06581">
    <property type="entry name" value="TM_PBP1_LivM_like"/>
    <property type="match status" value="1"/>
</dbReference>
<keyword evidence="5 6" id="KW-0472">Membrane</keyword>
<evidence type="ECO:0000256" key="3">
    <source>
        <dbReference type="ARBA" id="ARBA00022692"/>
    </source>
</evidence>
<evidence type="ECO:0000256" key="6">
    <source>
        <dbReference type="SAM" id="Phobius"/>
    </source>
</evidence>
<feature type="transmembrane region" description="Helical" evidence="6">
    <location>
        <begin position="61"/>
        <end position="81"/>
    </location>
</feature>
<feature type="transmembrane region" description="Helical" evidence="6">
    <location>
        <begin position="252"/>
        <end position="281"/>
    </location>
</feature>
<dbReference type="PANTHER" id="PTHR30482:SF10">
    <property type="entry name" value="HIGH-AFFINITY BRANCHED-CHAIN AMINO ACID TRANSPORT PROTEIN BRAE"/>
    <property type="match status" value="1"/>
</dbReference>
<dbReference type="Pfam" id="PF02653">
    <property type="entry name" value="BPD_transp_2"/>
    <property type="match status" value="1"/>
</dbReference>
<feature type="transmembrane region" description="Helical" evidence="6">
    <location>
        <begin position="129"/>
        <end position="149"/>
    </location>
</feature>
<comment type="subcellular location">
    <subcellularLocation>
        <location evidence="1">Cell membrane</location>
        <topology evidence="1">Multi-pass membrane protein</topology>
    </subcellularLocation>
</comment>
<feature type="transmembrane region" description="Helical" evidence="6">
    <location>
        <begin position="161"/>
        <end position="187"/>
    </location>
</feature>
<feature type="transmembrane region" description="Helical" evidence="6">
    <location>
        <begin position="6"/>
        <end position="25"/>
    </location>
</feature>
<evidence type="ECO:0008006" key="9">
    <source>
        <dbReference type="Google" id="ProtNLM"/>
    </source>
</evidence>
<name>A0A1L3SPY3_9HYPH</name>
<evidence type="ECO:0000256" key="2">
    <source>
        <dbReference type="ARBA" id="ARBA00022475"/>
    </source>
</evidence>
<keyword evidence="4 6" id="KW-1133">Transmembrane helix</keyword>
<keyword evidence="2" id="KW-1003">Cell membrane</keyword>
<proteinExistence type="predicted"/>
<dbReference type="InterPro" id="IPR001851">
    <property type="entry name" value="ABC_transp_permease"/>
</dbReference>
<organism evidence="7 8">
    <name type="scientific">Aquibium oceanicum</name>
    <dbReference type="NCBI Taxonomy" id="1670800"/>
    <lineage>
        <taxon>Bacteria</taxon>
        <taxon>Pseudomonadati</taxon>
        <taxon>Pseudomonadota</taxon>
        <taxon>Alphaproteobacteria</taxon>
        <taxon>Hyphomicrobiales</taxon>
        <taxon>Phyllobacteriaceae</taxon>
        <taxon>Aquibium</taxon>
    </lineage>
</organism>
<dbReference type="AlphaFoldDB" id="A0A1L3SPY3"/>
<keyword evidence="8" id="KW-1185">Reference proteome</keyword>
<dbReference type="RefSeq" id="WP_072602915.1">
    <property type="nucleotide sequence ID" value="NZ_CP018171.1"/>
</dbReference>
<feature type="transmembrane region" description="Helical" evidence="6">
    <location>
        <begin position="102"/>
        <end position="123"/>
    </location>
</feature>
<dbReference type="EMBL" id="CP018171">
    <property type="protein sequence ID" value="APH71352.1"/>
    <property type="molecule type" value="Genomic_DNA"/>
</dbReference>
<dbReference type="InterPro" id="IPR043428">
    <property type="entry name" value="LivM-like"/>
</dbReference>
<dbReference type="KEGG" id="meso:BSQ44_08205"/>
<gene>
    <name evidence="7" type="ORF">BSQ44_08205</name>
</gene>
<reference evidence="8" key="1">
    <citation type="submission" date="2016-11" db="EMBL/GenBank/DDBJ databases">
        <title>Mesorhizobium oceanicum sp. nov., isolated from deep seawater in South China Sea.</title>
        <authorList>
            <person name="Fu G.-Y."/>
        </authorList>
    </citation>
    <scope>NUCLEOTIDE SEQUENCE [LARGE SCALE GENOMIC DNA]</scope>
    <source>
        <strain evidence="8">B7</strain>
    </source>
</reference>
<dbReference type="GO" id="GO:0015658">
    <property type="term" value="F:branched-chain amino acid transmembrane transporter activity"/>
    <property type="evidence" value="ECO:0007669"/>
    <property type="project" value="InterPro"/>
</dbReference>
<dbReference type="STRING" id="1670800.BSQ44_08205"/>
<dbReference type="OrthoDB" id="9804361at2"/>
<evidence type="ECO:0000313" key="7">
    <source>
        <dbReference type="EMBL" id="APH71352.1"/>
    </source>
</evidence>
<dbReference type="Proteomes" id="UP000182840">
    <property type="component" value="Chromosome"/>
</dbReference>
<evidence type="ECO:0000256" key="4">
    <source>
        <dbReference type="ARBA" id="ARBA00022989"/>
    </source>
</evidence>
<evidence type="ECO:0000256" key="1">
    <source>
        <dbReference type="ARBA" id="ARBA00004651"/>
    </source>
</evidence>
<accession>A0A1L3SPY3</accession>
<evidence type="ECO:0000256" key="5">
    <source>
        <dbReference type="ARBA" id="ARBA00023136"/>
    </source>
</evidence>
<keyword evidence="3 6" id="KW-0812">Transmembrane</keyword>
<dbReference type="GO" id="GO:0005886">
    <property type="term" value="C:plasma membrane"/>
    <property type="evidence" value="ECO:0007669"/>
    <property type="project" value="UniProtKB-SubCell"/>
</dbReference>
<dbReference type="PANTHER" id="PTHR30482">
    <property type="entry name" value="HIGH-AFFINITY BRANCHED-CHAIN AMINO ACID TRANSPORT SYSTEM PERMEASE"/>
    <property type="match status" value="1"/>
</dbReference>
<feature type="transmembrane region" description="Helical" evidence="6">
    <location>
        <begin position="219"/>
        <end position="240"/>
    </location>
</feature>
<evidence type="ECO:0000313" key="8">
    <source>
        <dbReference type="Proteomes" id="UP000182840"/>
    </source>
</evidence>